<dbReference type="Proteomes" id="UP000030645">
    <property type="component" value="Unassembled WGS sequence"/>
</dbReference>
<feature type="transmembrane region" description="Helical" evidence="1">
    <location>
        <begin position="29"/>
        <end position="49"/>
    </location>
</feature>
<organism evidence="2 3">
    <name type="scientific">Morus notabilis</name>
    <dbReference type="NCBI Taxonomy" id="981085"/>
    <lineage>
        <taxon>Eukaryota</taxon>
        <taxon>Viridiplantae</taxon>
        <taxon>Streptophyta</taxon>
        <taxon>Embryophyta</taxon>
        <taxon>Tracheophyta</taxon>
        <taxon>Spermatophyta</taxon>
        <taxon>Magnoliopsida</taxon>
        <taxon>eudicotyledons</taxon>
        <taxon>Gunneridae</taxon>
        <taxon>Pentapetalae</taxon>
        <taxon>rosids</taxon>
        <taxon>fabids</taxon>
        <taxon>Rosales</taxon>
        <taxon>Moraceae</taxon>
        <taxon>Moreae</taxon>
        <taxon>Morus</taxon>
    </lineage>
</organism>
<gene>
    <name evidence="2" type="ORF">L484_019154</name>
</gene>
<keyword evidence="1" id="KW-1133">Transmembrane helix</keyword>
<evidence type="ECO:0000313" key="2">
    <source>
        <dbReference type="EMBL" id="EXB54584.1"/>
    </source>
</evidence>
<protein>
    <submittedName>
        <fullName evidence="2">Uncharacterized protein</fullName>
    </submittedName>
</protein>
<dbReference type="EMBL" id="KE344192">
    <property type="protein sequence ID" value="EXB54584.1"/>
    <property type="molecule type" value="Genomic_DNA"/>
</dbReference>
<evidence type="ECO:0000256" key="1">
    <source>
        <dbReference type="SAM" id="Phobius"/>
    </source>
</evidence>
<keyword evidence="1" id="KW-0812">Transmembrane</keyword>
<reference evidence="3" key="1">
    <citation type="submission" date="2013-01" db="EMBL/GenBank/DDBJ databases">
        <title>Draft Genome Sequence of a Mulberry Tree, Morus notabilis C.K. Schneid.</title>
        <authorList>
            <person name="He N."/>
            <person name="Zhao S."/>
        </authorList>
    </citation>
    <scope>NUCLEOTIDE SEQUENCE</scope>
</reference>
<keyword evidence="3" id="KW-1185">Reference proteome</keyword>
<keyword evidence="1" id="KW-0472">Membrane</keyword>
<sequence>MEDDAVEGGTGDLSIFVFLMRRVDMRNKVLFEGASVSPSAACAFILRYMRLSKSFKLGYF</sequence>
<accession>W9R2B8</accession>
<name>W9R2B8_9ROSA</name>
<proteinExistence type="predicted"/>
<dbReference type="AlphaFoldDB" id="W9R2B8"/>
<evidence type="ECO:0000313" key="3">
    <source>
        <dbReference type="Proteomes" id="UP000030645"/>
    </source>
</evidence>